<organism evidence="1">
    <name type="scientific">freshwater metagenome</name>
    <dbReference type="NCBI Taxonomy" id="449393"/>
    <lineage>
        <taxon>unclassified sequences</taxon>
        <taxon>metagenomes</taxon>
        <taxon>ecological metagenomes</taxon>
    </lineage>
</organism>
<dbReference type="InterPro" id="IPR006311">
    <property type="entry name" value="TAT_signal"/>
</dbReference>
<dbReference type="Gene3D" id="3.40.190.10">
    <property type="entry name" value="Periplasmic binding protein-like II"/>
    <property type="match status" value="2"/>
</dbReference>
<name>A0A6J6EAT2_9ZZZZ</name>
<accession>A0A6J6EAT2</accession>
<dbReference type="NCBIfam" id="TIGR01409">
    <property type="entry name" value="TAT_signal_seq"/>
    <property type="match status" value="1"/>
</dbReference>
<dbReference type="EMBL" id="CAEZTJ010000114">
    <property type="protein sequence ID" value="CAB4572404.1"/>
    <property type="molecule type" value="Genomic_DNA"/>
</dbReference>
<evidence type="ECO:0000313" key="1">
    <source>
        <dbReference type="EMBL" id="CAB4572404.1"/>
    </source>
</evidence>
<proteinExistence type="predicted"/>
<sequence length="437" mass="47281">MSNQVNENGVSRRNVLKGAAIGGIGLAAGGTLLASCGSDAADGPVTFTARTNDETGLKIAQALADAYTAETGNEVTMQGSGDTNAFQDGISQYLQGTPDDAFQWMAGFRTNFRADQGLLVDLSENISNLGDQMPEGFVSGATNPSDGKQYIIPTTWYPWGLHYRKSTMLELGLDPENIATWDDFMKLLEGTKAKGLIGYAMGDKGGWEAMGTFSILNVRMNGYDYHIDLLNGRAKWTDQETIDVFNQFALLIPYMNENFLDISWDGMRDLLLQKKCGAMMMGSWWANDFLAKSQEDYDDLWIVPFPEINPAFGRDSIDAPVDGLCAAVNGTNPAGGAAFAEWCGSENGMLAAQAAGDTSLYANTRLDTSGYDAFNKQKLAVIGEAKNVMNFLDRDCRNDFAGTIVGPAIQNFLKAPQDVNKIVDGMQAAWDALPPLS</sequence>
<reference evidence="1" key="1">
    <citation type="submission" date="2020-05" db="EMBL/GenBank/DDBJ databases">
        <authorList>
            <person name="Chiriac C."/>
            <person name="Salcher M."/>
            <person name="Ghai R."/>
            <person name="Kavagutti S V."/>
        </authorList>
    </citation>
    <scope>NUCLEOTIDE SEQUENCE</scope>
</reference>
<dbReference type="PROSITE" id="PS51318">
    <property type="entry name" value="TAT"/>
    <property type="match status" value="1"/>
</dbReference>
<dbReference type="Pfam" id="PF01547">
    <property type="entry name" value="SBP_bac_1"/>
    <property type="match status" value="1"/>
</dbReference>
<dbReference type="SUPFAM" id="SSF53850">
    <property type="entry name" value="Periplasmic binding protein-like II"/>
    <property type="match status" value="1"/>
</dbReference>
<dbReference type="InterPro" id="IPR050490">
    <property type="entry name" value="Bact_solute-bd_prot1"/>
</dbReference>
<dbReference type="PANTHER" id="PTHR43649">
    <property type="entry name" value="ARABINOSE-BINDING PROTEIN-RELATED"/>
    <property type="match status" value="1"/>
</dbReference>
<gene>
    <name evidence="1" type="ORF">UFOPK1650_00779</name>
</gene>
<dbReference type="InterPro" id="IPR006059">
    <property type="entry name" value="SBP"/>
</dbReference>
<dbReference type="AlphaFoldDB" id="A0A6J6EAT2"/>
<protein>
    <submittedName>
        <fullName evidence="1">Unannotated protein</fullName>
    </submittedName>
</protein>
<dbReference type="InterPro" id="IPR019546">
    <property type="entry name" value="TAT_signal_bac_arc"/>
</dbReference>